<feature type="compositionally biased region" description="Basic residues" evidence="2">
    <location>
        <begin position="38"/>
        <end position="51"/>
    </location>
</feature>
<comment type="caution">
    <text evidence="4">The sequence shown here is derived from an EMBL/GenBank/DDBJ whole genome shotgun (WGS) entry which is preliminary data.</text>
</comment>
<feature type="compositionally biased region" description="Basic and acidic residues" evidence="2">
    <location>
        <begin position="86"/>
        <end position="102"/>
    </location>
</feature>
<gene>
    <name evidence="4" type="ORF">GP486_007264</name>
</gene>
<proteinExistence type="predicted"/>
<feature type="region of interest" description="Disordered" evidence="2">
    <location>
        <begin position="479"/>
        <end position="498"/>
    </location>
</feature>
<name>A0A9P8L6Y7_9PEZI</name>
<organism evidence="4 5">
    <name type="scientific">Trichoglossum hirsutum</name>
    <dbReference type="NCBI Taxonomy" id="265104"/>
    <lineage>
        <taxon>Eukaryota</taxon>
        <taxon>Fungi</taxon>
        <taxon>Dikarya</taxon>
        <taxon>Ascomycota</taxon>
        <taxon>Pezizomycotina</taxon>
        <taxon>Geoglossomycetes</taxon>
        <taxon>Geoglossales</taxon>
        <taxon>Geoglossaceae</taxon>
        <taxon>Trichoglossum</taxon>
    </lineage>
</organism>
<dbReference type="EMBL" id="JAGHQM010001962">
    <property type="protein sequence ID" value="KAH0551519.1"/>
    <property type="molecule type" value="Genomic_DNA"/>
</dbReference>
<dbReference type="AlphaFoldDB" id="A0A9P8L6Y7"/>
<feature type="compositionally biased region" description="Low complexity" evidence="2">
    <location>
        <begin position="11"/>
        <end position="35"/>
    </location>
</feature>
<dbReference type="PANTHER" id="PTHR23159:SF60">
    <property type="entry name" value="SPINDLE ASSEMBLY ABNORMAL PROTEIN 4"/>
    <property type="match status" value="1"/>
</dbReference>
<evidence type="ECO:0000313" key="5">
    <source>
        <dbReference type="Proteomes" id="UP000750711"/>
    </source>
</evidence>
<sequence>MAAPILTKDMAATAPAEPATPVTPTTPGTPSASETAKQKKQRKKKEKKRAAKERARREAGLEALADTSPAEGSSAEDVPGPADPTQETKEKKKGAKQAEKEPFSPVGGEFTFGVGQGFEFDSKFGTEPTPPTLFPGLGAAGSGDGGHGTDSPQVTATQPAGQPEVINLTKAEAQRLFSELQRQITLSNTALEESRKLWAADRAGSHRQLDQLKARCDSLEQSNAAMTEANKELTQWREQVRILQDKLRTVTASAKVEAAKRDAEIEELRERILSQETELGELRSRERERQASEDAVAKVKRDAEDMTQRLKVALEEQIRVLEEENDGQKEVIAQKEQELDEQQHKITASAVEKAELVRERGLDEQEKVDLRNEIAEALSVVSRHEKTIVRLKDELADLRVEMGSAQLQLSDNATTIQDLRNMASGLQRRIDRESELGETGSSGAQTQKEQGLIEEIERLNKQLESQELELESIKSFGFGLDEGEGKEDESAKKATDLVGDDGSLPLSSLLGGQDFKGFLDKFNASGNRRLGRPTASVTTSSSLGGKLHLSDEELVRQYNRDHPEAIFQSAEDAARFGDLAETTSVDAAWKMALHDLMTEQSGTIKRLYEMAKAAGKQVVTREIVVEREVPADKYLPSWLHPTKLLARFRHSLFADPRTVTQTPAIAGGEAKEATAVKDTDKVLTGAEPTVSTAVAPSISSVFLVFFLMAVAFCFFATVQMNARSNSTNKQALRPWERCHLPYPWRLLMYMNGGTAPQWAQALRRWVVLRYDERIPPF</sequence>
<feature type="compositionally biased region" description="Gly residues" evidence="2">
    <location>
        <begin position="138"/>
        <end position="148"/>
    </location>
</feature>
<evidence type="ECO:0000313" key="4">
    <source>
        <dbReference type="EMBL" id="KAH0551519.1"/>
    </source>
</evidence>
<dbReference type="Proteomes" id="UP000750711">
    <property type="component" value="Unassembled WGS sequence"/>
</dbReference>
<keyword evidence="3" id="KW-0472">Membrane</keyword>
<keyword evidence="5" id="KW-1185">Reference proteome</keyword>
<feature type="transmembrane region" description="Helical" evidence="3">
    <location>
        <begin position="698"/>
        <end position="718"/>
    </location>
</feature>
<keyword evidence="1" id="KW-0175">Coiled coil</keyword>
<feature type="region of interest" description="Disordered" evidence="2">
    <location>
        <begin position="1"/>
        <end position="160"/>
    </location>
</feature>
<keyword evidence="3" id="KW-0812">Transmembrane</keyword>
<dbReference type="PANTHER" id="PTHR23159">
    <property type="entry name" value="CENTROSOMAL PROTEIN 2"/>
    <property type="match status" value="1"/>
</dbReference>
<evidence type="ECO:0000256" key="2">
    <source>
        <dbReference type="SAM" id="MobiDB-lite"/>
    </source>
</evidence>
<evidence type="ECO:0000256" key="3">
    <source>
        <dbReference type="SAM" id="Phobius"/>
    </source>
</evidence>
<protein>
    <submittedName>
        <fullName evidence="4">Uncharacterized protein</fullName>
    </submittedName>
</protein>
<reference evidence="4" key="1">
    <citation type="submission" date="2021-03" db="EMBL/GenBank/DDBJ databases">
        <title>Comparative genomics and phylogenomic investigation of the class Geoglossomycetes provide insights into ecological specialization and systematics.</title>
        <authorList>
            <person name="Melie T."/>
            <person name="Pirro S."/>
            <person name="Miller A.N."/>
            <person name="Quandt A."/>
        </authorList>
    </citation>
    <scope>NUCLEOTIDE SEQUENCE</scope>
    <source>
        <strain evidence="4">CAQ_001_2017</strain>
    </source>
</reference>
<keyword evidence="3" id="KW-1133">Transmembrane helix</keyword>
<accession>A0A9P8L6Y7</accession>
<feature type="coiled-coil region" evidence="1">
    <location>
        <begin position="202"/>
        <end position="476"/>
    </location>
</feature>
<evidence type="ECO:0000256" key="1">
    <source>
        <dbReference type="SAM" id="Coils"/>
    </source>
</evidence>